<dbReference type="Gene3D" id="3.30.70.1320">
    <property type="entry name" value="Multidrug efflux transporter AcrB pore domain like"/>
    <property type="match status" value="1"/>
</dbReference>
<evidence type="ECO:0000313" key="2">
    <source>
        <dbReference type="EMBL" id="TDR44133.1"/>
    </source>
</evidence>
<dbReference type="Gene3D" id="3.30.70.1430">
    <property type="entry name" value="Multidrug efflux transporter AcrB pore domain"/>
    <property type="match status" value="2"/>
</dbReference>
<feature type="transmembrane region" description="Helical" evidence="1">
    <location>
        <begin position="938"/>
        <end position="959"/>
    </location>
</feature>
<keyword evidence="1" id="KW-0812">Transmembrane</keyword>
<dbReference type="Gene3D" id="3.30.70.1440">
    <property type="entry name" value="Multidrug efflux transporter AcrB pore domain"/>
    <property type="match status" value="1"/>
</dbReference>
<comment type="caution">
    <text evidence="2">The sequence shown here is derived from an EMBL/GenBank/DDBJ whole genome shotgun (WGS) entry which is preliminary data.</text>
</comment>
<accession>A0A4R6YZ63</accession>
<dbReference type="PANTHER" id="PTHR32063">
    <property type="match status" value="1"/>
</dbReference>
<feature type="transmembrane region" description="Helical" evidence="1">
    <location>
        <begin position="365"/>
        <end position="383"/>
    </location>
</feature>
<dbReference type="InterPro" id="IPR001036">
    <property type="entry name" value="Acrflvin-R"/>
</dbReference>
<name>A0A4R6YZ63_9GAMM</name>
<organism evidence="2 3">
    <name type="scientific">Tahibacter aquaticus</name>
    <dbReference type="NCBI Taxonomy" id="520092"/>
    <lineage>
        <taxon>Bacteria</taxon>
        <taxon>Pseudomonadati</taxon>
        <taxon>Pseudomonadota</taxon>
        <taxon>Gammaproteobacteria</taxon>
        <taxon>Lysobacterales</taxon>
        <taxon>Rhodanobacteraceae</taxon>
        <taxon>Tahibacter</taxon>
    </lineage>
</organism>
<feature type="transmembrane region" description="Helical" evidence="1">
    <location>
        <begin position="571"/>
        <end position="591"/>
    </location>
</feature>
<keyword evidence="1" id="KW-1133">Transmembrane helix</keyword>
<dbReference type="SUPFAM" id="SSF82714">
    <property type="entry name" value="Multidrug efflux transporter AcrB TolC docking domain, DN and DC subdomains"/>
    <property type="match status" value="2"/>
</dbReference>
<evidence type="ECO:0000256" key="1">
    <source>
        <dbReference type="SAM" id="Phobius"/>
    </source>
</evidence>
<proteinExistence type="predicted"/>
<sequence length="1099" mass="118778">MSIVDIATRRRVTVFMFTLTFVLFGIIALFGLKVNLLPDLSYPTLTVRTEYEGAAPLEIENLVTQPVEEVLGVVKNVRKLHSVSRTGQSDVILEFTWGTDMDMASLEARDKLELLQLPLEAKKPLLLRFNPSTDPIIRYGLSGKADDKGFNEAELKQLRRFADDELKKRLEPIAGVAAVKVGGGLEDEVAVDIDQQKLSQLGIGVGDVVQRLKDENVNISGGRIEEGSQRYLVRTINQFANVDEMRELLVKVDKGVPIRLKDVAHVHQSYKEREGIVRIDGREAIELAVYKEGDANTVSVATGIKAAVEQMRKNNLLPPSAELKVIDDQSLFIGAALHEVRFDALLGGLLAILVIFFFLQDSWSTFIISLSLPVSLITTFFFMGQADLSLNVMSLGGLALATGMVVDDSIVVLENIARLREKGLSIVDAAIQGTKEVGMAVTASTLTTVAVFFPLVFVQGVAGQLFRDQALTITFAMLISLVVSMTLIPMLASLQGQSPLAYREELENDKPQGFFGAIPRGFAWLVLTVFRGVGGVIGKVLRGVGNIVLLPYNRLAAGYTRMLPRVIAKPWAVLAFALAAFVGTLALVPTLGMDLIPQLAQGRFEMTVKLPPGTPLADSDSLARELQLKHAGDPNIDSIYGVSGVGTRLDANPTESGENIARLLVALKPTAGEAGERAAMDALRKTMTTHPGGEVKFSRPQLFSFSTPLEIEIRGYDLETLKKAGQKLTALMKASPRFSDIKSTVESGYPEVQIRFDQDRAAALGLTTRAIADQIVRKVRGEVATRYNFRDRKIDVLVRALESDRASVEDIRNLIVNSAEIAAATAAAATAGTPVVTIKPVRLSAVADVVATEGPSEIHRVSQERVAIVGSNLAYGNLSSAVQEVRDILAKNPLAAGVSVNIGGQSEELDSSVNSLIFALALAIFLVYLVMASQFESLLHPFVIMFSIPLAAVGAVLALKLTGNAISVVVFIGLIMLVGIVVKNAIVLIDRVNQLREHGVAKRDAIVQGAESRLRPIVMTTLCTLIGFLPLAIGLGDGAEVRAPMAITVIGGLLVSTLLTLVVIPIVYDRLDFRGDAWFRARAERQSARQASSTLEHTP</sequence>
<dbReference type="Gene3D" id="1.20.1640.10">
    <property type="entry name" value="Multidrug efflux transporter AcrB transmembrane domain"/>
    <property type="match status" value="2"/>
</dbReference>
<feature type="transmembrane region" description="Helical" evidence="1">
    <location>
        <begin position="437"/>
        <end position="458"/>
    </location>
</feature>
<dbReference type="InterPro" id="IPR027463">
    <property type="entry name" value="AcrB_DN_DC_subdom"/>
</dbReference>
<feature type="transmembrane region" description="Helical" evidence="1">
    <location>
        <begin position="965"/>
        <end position="989"/>
    </location>
</feature>
<feature type="transmembrane region" description="Helical" evidence="1">
    <location>
        <begin position="12"/>
        <end position="32"/>
    </location>
</feature>
<dbReference type="EMBL" id="SNZH01000006">
    <property type="protein sequence ID" value="TDR44133.1"/>
    <property type="molecule type" value="Genomic_DNA"/>
</dbReference>
<feature type="transmembrane region" description="Helical" evidence="1">
    <location>
        <begin position="340"/>
        <end position="359"/>
    </location>
</feature>
<dbReference type="Proteomes" id="UP000295293">
    <property type="component" value="Unassembled WGS sequence"/>
</dbReference>
<protein>
    <submittedName>
        <fullName evidence="2">HAE1 family hydrophobic/amphiphilic exporter-1</fullName>
    </submittedName>
</protein>
<dbReference type="GO" id="GO:0042910">
    <property type="term" value="F:xenobiotic transmembrane transporter activity"/>
    <property type="evidence" value="ECO:0007669"/>
    <property type="project" value="TreeGrafter"/>
</dbReference>
<feature type="transmembrane region" description="Helical" evidence="1">
    <location>
        <begin position="1017"/>
        <end position="1035"/>
    </location>
</feature>
<feature type="transmembrane region" description="Helical" evidence="1">
    <location>
        <begin position="470"/>
        <end position="494"/>
    </location>
</feature>
<reference evidence="2 3" key="1">
    <citation type="submission" date="2019-03" db="EMBL/GenBank/DDBJ databases">
        <title>Genomic Encyclopedia of Type Strains, Phase IV (KMG-IV): sequencing the most valuable type-strain genomes for metagenomic binning, comparative biology and taxonomic classification.</title>
        <authorList>
            <person name="Goeker M."/>
        </authorList>
    </citation>
    <scope>NUCLEOTIDE SEQUENCE [LARGE SCALE GENOMIC DNA]</scope>
    <source>
        <strain evidence="2 3">DSM 21667</strain>
    </source>
</reference>
<dbReference type="SUPFAM" id="SSF82693">
    <property type="entry name" value="Multidrug efflux transporter AcrB pore domain, PN1, PN2, PC1 and PC2 subdomains"/>
    <property type="match status" value="3"/>
</dbReference>
<dbReference type="AlphaFoldDB" id="A0A4R6YZ63"/>
<keyword evidence="1" id="KW-0472">Membrane</keyword>
<dbReference type="Gene3D" id="3.30.2090.10">
    <property type="entry name" value="Multidrug efflux transporter AcrB TolC docking domain, DN and DC subdomains"/>
    <property type="match status" value="2"/>
</dbReference>
<dbReference type="SUPFAM" id="SSF82866">
    <property type="entry name" value="Multidrug efflux transporter AcrB transmembrane domain"/>
    <property type="match status" value="2"/>
</dbReference>
<evidence type="ECO:0000313" key="3">
    <source>
        <dbReference type="Proteomes" id="UP000295293"/>
    </source>
</evidence>
<dbReference type="Pfam" id="PF00873">
    <property type="entry name" value="ACR_tran"/>
    <property type="match status" value="1"/>
</dbReference>
<gene>
    <name evidence="2" type="ORF">DFR29_106281</name>
</gene>
<dbReference type="PANTHER" id="PTHR32063:SF0">
    <property type="entry name" value="SWARMING MOTILITY PROTEIN SWRC"/>
    <property type="match status" value="1"/>
</dbReference>
<dbReference type="RefSeq" id="WP_133818870.1">
    <property type="nucleotide sequence ID" value="NZ_SNZH01000006.1"/>
</dbReference>
<dbReference type="PRINTS" id="PR00702">
    <property type="entry name" value="ACRIFLAVINRP"/>
</dbReference>
<feature type="transmembrane region" description="Helical" evidence="1">
    <location>
        <begin position="1047"/>
        <end position="1068"/>
    </location>
</feature>
<dbReference type="GO" id="GO:0005886">
    <property type="term" value="C:plasma membrane"/>
    <property type="evidence" value="ECO:0007669"/>
    <property type="project" value="TreeGrafter"/>
</dbReference>
<dbReference type="OrthoDB" id="5287122at2"/>
<keyword evidence="3" id="KW-1185">Reference proteome</keyword>
<feature type="transmembrane region" description="Helical" evidence="1">
    <location>
        <begin position="913"/>
        <end position="931"/>
    </location>
</feature>